<dbReference type="CDD" id="cd03478">
    <property type="entry name" value="Rieske_AIFL_N"/>
    <property type="match status" value="1"/>
</dbReference>
<dbReference type="Pfam" id="PF07992">
    <property type="entry name" value="Pyr_redox_2"/>
    <property type="match status" value="1"/>
</dbReference>
<dbReference type="Pfam" id="PF00355">
    <property type="entry name" value="Rieske"/>
    <property type="match status" value="1"/>
</dbReference>
<accession>A0A8J2PL16</accession>
<gene>
    <name evidence="6" type="ORF">AFUS01_LOCUS29382</name>
</gene>
<dbReference type="GO" id="GO:0051537">
    <property type="term" value="F:2 iron, 2 sulfur cluster binding"/>
    <property type="evidence" value="ECO:0007669"/>
    <property type="project" value="InterPro"/>
</dbReference>
<dbReference type="OrthoDB" id="432169at2759"/>
<keyword evidence="7" id="KW-1185">Reference proteome</keyword>
<keyword evidence="3" id="KW-0274">FAD</keyword>
<evidence type="ECO:0000256" key="1">
    <source>
        <dbReference type="ARBA" id="ARBA00001974"/>
    </source>
</evidence>
<keyword evidence="4" id="KW-0560">Oxidoreductase</keyword>
<comment type="cofactor">
    <cofactor evidence="1">
        <name>FAD</name>
        <dbReference type="ChEBI" id="CHEBI:57692"/>
    </cofactor>
</comment>
<keyword evidence="2" id="KW-0285">Flavoprotein</keyword>
<dbReference type="GO" id="GO:0016651">
    <property type="term" value="F:oxidoreductase activity, acting on NAD(P)H"/>
    <property type="evidence" value="ECO:0007669"/>
    <property type="project" value="TreeGrafter"/>
</dbReference>
<dbReference type="InterPro" id="IPR017941">
    <property type="entry name" value="Rieske_2Fe-2S"/>
</dbReference>
<name>A0A8J2PL16_9HEXA</name>
<evidence type="ECO:0000259" key="5">
    <source>
        <dbReference type="PROSITE" id="PS51296"/>
    </source>
</evidence>
<proteinExistence type="predicted"/>
<sequence length="549" mass="59561">MGGGASCASKGDGLAAGKVAEFDKNTSMKEVKLEDGKSILVVKTDSGFYAVGSKCTHYGAPLIKGNVSNGQIRCPWHGACFNLANGDIEQFPGFDSLPSYPCKVKGGTVYVYRTSEPGQSIIRPLCKMSKSSPVVVIIGSGASAVMCAQTLRQEQFPGRIVLVTKDKMLPYDRPKLSKAPGSKWDEIKLRDPDFFHRYDIEIMLDSPVSKVRFPDRTVVVDDGKDTQLVYDKLLIASGLRPRSYGPVIPGGDLKNIITLYNMEDASQIASQAAGKDVLICGSSFIAMELATSLKSKANQVNIIGRSRSPYGIVLGPSTGKAILNHLLEGPDGNKVRYWGIDEVKSFEGNDKNEVVKAFTMKKKAFDAQLVILAIGAIPNTDFLEDTPIRLNQQDGAVCVNKFLETSVKDVYAAGDVTQFPTEFSAKGRASICHWGIATHHGKLAAQNMLGKEMTVHQIVPFFWTAVAGVNVRYAGYGEGHSDTAIFGSLESMEFCTLYRRSNKTLGIATVGCDPLAAQMADELQTGIKYKNEYPITVLKRFPKPPVVGE</sequence>
<protein>
    <recommendedName>
        <fullName evidence="5">Rieske domain-containing protein</fullName>
    </recommendedName>
</protein>
<organism evidence="6 7">
    <name type="scientific">Allacma fusca</name>
    <dbReference type="NCBI Taxonomy" id="39272"/>
    <lineage>
        <taxon>Eukaryota</taxon>
        <taxon>Metazoa</taxon>
        <taxon>Ecdysozoa</taxon>
        <taxon>Arthropoda</taxon>
        <taxon>Hexapoda</taxon>
        <taxon>Collembola</taxon>
        <taxon>Symphypleona</taxon>
        <taxon>Sminthuridae</taxon>
        <taxon>Allacma</taxon>
    </lineage>
</organism>
<dbReference type="Proteomes" id="UP000708208">
    <property type="component" value="Unassembled WGS sequence"/>
</dbReference>
<reference evidence="6" key="1">
    <citation type="submission" date="2021-06" db="EMBL/GenBank/DDBJ databases">
        <authorList>
            <person name="Hodson N. C."/>
            <person name="Mongue J. A."/>
            <person name="Jaron S. K."/>
        </authorList>
    </citation>
    <scope>NUCLEOTIDE SEQUENCE</scope>
</reference>
<comment type="caution">
    <text evidence="6">The sequence shown here is derived from an EMBL/GenBank/DDBJ whole genome shotgun (WGS) entry which is preliminary data.</text>
</comment>
<dbReference type="AlphaFoldDB" id="A0A8J2PL16"/>
<evidence type="ECO:0000256" key="2">
    <source>
        <dbReference type="ARBA" id="ARBA00022630"/>
    </source>
</evidence>
<dbReference type="InterPro" id="IPR023753">
    <property type="entry name" value="FAD/NAD-binding_dom"/>
</dbReference>
<evidence type="ECO:0000256" key="4">
    <source>
        <dbReference type="ARBA" id="ARBA00023002"/>
    </source>
</evidence>
<evidence type="ECO:0000313" key="6">
    <source>
        <dbReference type="EMBL" id="CAG7818905.1"/>
    </source>
</evidence>
<feature type="domain" description="Rieske" evidence="5">
    <location>
        <begin position="14"/>
        <end position="111"/>
    </location>
</feature>
<evidence type="ECO:0000256" key="3">
    <source>
        <dbReference type="ARBA" id="ARBA00022827"/>
    </source>
</evidence>
<dbReference type="PROSITE" id="PS51296">
    <property type="entry name" value="RIESKE"/>
    <property type="match status" value="1"/>
</dbReference>
<dbReference type="InterPro" id="IPR050446">
    <property type="entry name" value="FAD-oxidoreductase/Apoptosis"/>
</dbReference>
<dbReference type="EMBL" id="CAJVCH010433751">
    <property type="protein sequence ID" value="CAG7818905.1"/>
    <property type="molecule type" value="Genomic_DNA"/>
</dbReference>
<evidence type="ECO:0000313" key="7">
    <source>
        <dbReference type="Proteomes" id="UP000708208"/>
    </source>
</evidence>
<dbReference type="PANTHER" id="PTHR43557">
    <property type="entry name" value="APOPTOSIS-INDUCING FACTOR 1"/>
    <property type="match status" value="1"/>
</dbReference>
<dbReference type="PANTHER" id="PTHR43557:SF2">
    <property type="entry name" value="RIESKE DOMAIN-CONTAINING PROTEIN-RELATED"/>
    <property type="match status" value="1"/>
</dbReference>
<dbReference type="GO" id="GO:0005737">
    <property type="term" value="C:cytoplasm"/>
    <property type="evidence" value="ECO:0007669"/>
    <property type="project" value="TreeGrafter"/>
</dbReference>